<proteinExistence type="predicted"/>
<evidence type="ECO:0000256" key="1">
    <source>
        <dbReference type="ARBA" id="ARBA00012513"/>
    </source>
</evidence>
<dbReference type="EC" id="2.7.11.1" evidence="1"/>
<evidence type="ECO:0000256" key="5">
    <source>
        <dbReference type="ARBA" id="ARBA00022777"/>
    </source>
</evidence>
<evidence type="ECO:0000256" key="2">
    <source>
        <dbReference type="ARBA" id="ARBA00022527"/>
    </source>
</evidence>
<reference evidence="10" key="1">
    <citation type="thesis" date="2020" institute="ProQuest LLC" country="789 East Eisenhower Parkway, Ann Arbor, MI, USA">
        <title>Comparative Genomics and Chromosome Evolution.</title>
        <authorList>
            <person name="Mudd A.B."/>
        </authorList>
    </citation>
    <scope>NUCLEOTIDE SEQUENCE</scope>
    <source>
        <strain evidence="10">1538</strain>
        <tissue evidence="10">Blood</tissue>
    </source>
</reference>
<feature type="coiled-coil region" evidence="9">
    <location>
        <begin position="292"/>
        <end position="319"/>
    </location>
</feature>
<keyword evidence="5" id="KW-0418">Kinase</keyword>
<dbReference type="SUPFAM" id="SSF48371">
    <property type="entry name" value="ARM repeat"/>
    <property type="match status" value="1"/>
</dbReference>
<dbReference type="GO" id="GO:0004674">
    <property type="term" value="F:protein serine/threonine kinase activity"/>
    <property type="evidence" value="ECO:0007669"/>
    <property type="project" value="UniProtKB-KW"/>
</dbReference>
<comment type="catalytic activity">
    <reaction evidence="8">
        <text>L-seryl-[protein] + ATP = O-phospho-L-seryl-[protein] + ADP + H(+)</text>
        <dbReference type="Rhea" id="RHEA:17989"/>
        <dbReference type="Rhea" id="RHEA-COMP:9863"/>
        <dbReference type="Rhea" id="RHEA-COMP:11604"/>
        <dbReference type="ChEBI" id="CHEBI:15378"/>
        <dbReference type="ChEBI" id="CHEBI:29999"/>
        <dbReference type="ChEBI" id="CHEBI:30616"/>
        <dbReference type="ChEBI" id="CHEBI:83421"/>
        <dbReference type="ChEBI" id="CHEBI:456216"/>
        <dbReference type="EC" id="2.7.11.1"/>
    </reaction>
</comment>
<keyword evidence="11" id="KW-1185">Reference proteome</keyword>
<dbReference type="InterPro" id="IPR011989">
    <property type="entry name" value="ARM-like"/>
</dbReference>
<evidence type="ECO:0000256" key="9">
    <source>
        <dbReference type="SAM" id="Coils"/>
    </source>
</evidence>
<dbReference type="InterPro" id="IPR016024">
    <property type="entry name" value="ARM-type_fold"/>
</dbReference>
<dbReference type="Proteomes" id="UP001181693">
    <property type="component" value="Unassembled WGS sequence"/>
</dbReference>
<accession>A0AAV3ADQ7</accession>
<evidence type="ECO:0000313" key="11">
    <source>
        <dbReference type="Proteomes" id="UP001181693"/>
    </source>
</evidence>
<comment type="catalytic activity">
    <reaction evidence="7">
        <text>L-threonyl-[protein] + ATP = O-phospho-L-threonyl-[protein] + ADP + H(+)</text>
        <dbReference type="Rhea" id="RHEA:46608"/>
        <dbReference type="Rhea" id="RHEA-COMP:11060"/>
        <dbReference type="Rhea" id="RHEA-COMP:11605"/>
        <dbReference type="ChEBI" id="CHEBI:15378"/>
        <dbReference type="ChEBI" id="CHEBI:30013"/>
        <dbReference type="ChEBI" id="CHEBI:30616"/>
        <dbReference type="ChEBI" id="CHEBI:61977"/>
        <dbReference type="ChEBI" id="CHEBI:456216"/>
        <dbReference type="EC" id="2.7.11.1"/>
    </reaction>
</comment>
<keyword evidence="9" id="KW-0175">Coiled coil</keyword>
<keyword evidence="4" id="KW-0547">Nucleotide-binding</keyword>
<keyword evidence="3" id="KW-0808">Transferase</keyword>
<evidence type="ECO:0000313" key="10">
    <source>
        <dbReference type="EMBL" id="DBA21142.1"/>
    </source>
</evidence>
<comment type="caution">
    <text evidence="10">The sequence shown here is derived from an EMBL/GenBank/DDBJ whole genome shotgun (WGS) entry which is preliminary data.</text>
</comment>
<evidence type="ECO:0000256" key="8">
    <source>
        <dbReference type="ARBA" id="ARBA00048679"/>
    </source>
</evidence>
<evidence type="ECO:0000256" key="3">
    <source>
        <dbReference type="ARBA" id="ARBA00022679"/>
    </source>
</evidence>
<gene>
    <name evidence="10" type="ORF">GDO54_017838</name>
</gene>
<protein>
    <recommendedName>
        <fullName evidence="1">non-specific serine/threonine protein kinase</fullName>
        <ecNumber evidence="1">2.7.11.1</ecNumber>
    </recommendedName>
</protein>
<sequence length="325" mass="36739">MQNYVEFEEAQLSVLRLLATYSKNGLQGEIVQLVSQAITIHRDSYDVQLEGSRILFCLLSQGLEQRDIEEYLISDRFLSMLVETARIFSHDPYLLPEILNVMTLLTVSETATEILVRAGFHPDLMKITEHSMENRDLCVSCCVLLWSLAMTKVASEDCLKRSVPLIAKIIQKYSNDGQLVESASPALWILCLKGHVTEDQIEPVTLLLLECLHIHIEHPVLAKNICLALTGLTINSELAAYRVLAPLSGKSGLTLIRELYLLYSDDPEIIEHICQLLNEIANYGSTHTELCSQHMEKLLKEIKDRYESVEEIAEVVKSTLSRIEN</sequence>
<dbReference type="EMBL" id="DYDO01000007">
    <property type="protein sequence ID" value="DBA21142.1"/>
    <property type="molecule type" value="Genomic_DNA"/>
</dbReference>
<evidence type="ECO:0000256" key="4">
    <source>
        <dbReference type="ARBA" id="ARBA00022741"/>
    </source>
</evidence>
<dbReference type="Gene3D" id="1.25.10.10">
    <property type="entry name" value="Leucine-rich Repeat Variant"/>
    <property type="match status" value="1"/>
</dbReference>
<evidence type="ECO:0000256" key="6">
    <source>
        <dbReference type="ARBA" id="ARBA00022840"/>
    </source>
</evidence>
<name>A0AAV3ADQ7_PYXAD</name>
<dbReference type="AlphaFoldDB" id="A0AAV3ADQ7"/>
<dbReference type="PANTHER" id="PTHR24363">
    <property type="entry name" value="SERINE/THREONINE PROTEIN KINASE"/>
    <property type="match status" value="1"/>
</dbReference>
<dbReference type="PANTHER" id="PTHR24363:SF0">
    <property type="entry name" value="SERINE_THREONINE KINASE LIKE DOMAIN CONTAINING 1"/>
    <property type="match status" value="1"/>
</dbReference>
<keyword evidence="2" id="KW-0723">Serine/threonine-protein kinase</keyword>
<organism evidence="10 11">
    <name type="scientific">Pyxicephalus adspersus</name>
    <name type="common">African bullfrog</name>
    <dbReference type="NCBI Taxonomy" id="30357"/>
    <lineage>
        <taxon>Eukaryota</taxon>
        <taxon>Metazoa</taxon>
        <taxon>Chordata</taxon>
        <taxon>Craniata</taxon>
        <taxon>Vertebrata</taxon>
        <taxon>Euteleostomi</taxon>
        <taxon>Amphibia</taxon>
        <taxon>Batrachia</taxon>
        <taxon>Anura</taxon>
        <taxon>Neobatrachia</taxon>
        <taxon>Ranoidea</taxon>
        <taxon>Pyxicephalidae</taxon>
        <taxon>Pyxicephalinae</taxon>
        <taxon>Pyxicephalus</taxon>
    </lineage>
</organism>
<evidence type="ECO:0000256" key="7">
    <source>
        <dbReference type="ARBA" id="ARBA00047899"/>
    </source>
</evidence>
<dbReference type="GO" id="GO:0005524">
    <property type="term" value="F:ATP binding"/>
    <property type="evidence" value="ECO:0007669"/>
    <property type="project" value="UniProtKB-KW"/>
</dbReference>
<keyword evidence="6" id="KW-0067">ATP-binding</keyword>